<reference evidence="6 7" key="1">
    <citation type="journal article" date="2016" name="DNA Res.">
        <title>The draft genome of MD-2 pineapple using hybrid error correction of long reads.</title>
        <authorList>
            <person name="Redwan R.M."/>
            <person name="Saidin A."/>
            <person name="Kumar S.V."/>
        </authorList>
    </citation>
    <scope>NUCLEOTIDE SEQUENCE [LARGE SCALE GENOMIC DNA]</scope>
    <source>
        <strain evidence="7">cv. MD2</strain>
        <tissue evidence="6">Leaf</tissue>
    </source>
</reference>
<evidence type="ECO:0000256" key="4">
    <source>
        <dbReference type="SAM" id="MobiDB-lite"/>
    </source>
</evidence>
<dbReference type="PANTHER" id="PTHR31874:SF10">
    <property type="entry name" value="PROTEIN CHLOROPLAST IMPORT APPARATUS 2"/>
    <property type="match status" value="1"/>
</dbReference>
<feature type="region of interest" description="Disordered" evidence="4">
    <location>
        <begin position="311"/>
        <end position="335"/>
    </location>
</feature>
<dbReference type="InterPro" id="IPR052453">
    <property type="entry name" value="CONSTANS-like_ZF"/>
</dbReference>
<proteinExistence type="predicted"/>
<evidence type="ECO:0000313" key="6">
    <source>
        <dbReference type="EMBL" id="OAY82908.1"/>
    </source>
</evidence>
<feature type="domain" description="CCT" evidence="5">
    <location>
        <begin position="425"/>
        <end position="469"/>
    </location>
</feature>
<feature type="region of interest" description="Disordered" evidence="4">
    <location>
        <begin position="26"/>
        <end position="54"/>
    </location>
</feature>
<comment type="subcellular location">
    <subcellularLocation>
        <location evidence="1 3">Nucleus</location>
    </subcellularLocation>
</comment>
<accession>A0A199W115</accession>
<dbReference type="GO" id="GO:0006355">
    <property type="term" value="P:regulation of DNA-templated transcription"/>
    <property type="evidence" value="ECO:0007669"/>
    <property type="project" value="TreeGrafter"/>
</dbReference>
<feature type="compositionally biased region" description="Basic residues" evidence="4">
    <location>
        <begin position="325"/>
        <end position="334"/>
    </location>
</feature>
<organism evidence="6 7">
    <name type="scientific">Ananas comosus</name>
    <name type="common">Pineapple</name>
    <name type="synonym">Ananas ananas</name>
    <dbReference type="NCBI Taxonomy" id="4615"/>
    <lineage>
        <taxon>Eukaryota</taxon>
        <taxon>Viridiplantae</taxon>
        <taxon>Streptophyta</taxon>
        <taxon>Embryophyta</taxon>
        <taxon>Tracheophyta</taxon>
        <taxon>Spermatophyta</taxon>
        <taxon>Magnoliopsida</taxon>
        <taxon>Liliopsida</taxon>
        <taxon>Poales</taxon>
        <taxon>Bromeliaceae</taxon>
        <taxon>Bromelioideae</taxon>
        <taxon>Ananas</taxon>
    </lineage>
</organism>
<evidence type="ECO:0000259" key="5">
    <source>
        <dbReference type="PROSITE" id="PS51017"/>
    </source>
</evidence>
<feature type="region of interest" description="Disordered" evidence="4">
    <location>
        <begin position="230"/>
        <end position="249"/>
    </location>
</feature>
<dbReference type="PROSITE" id="PS51017">
    <property type="entry name" value="CCT"/>
    <property type="match status" value="1"/>
</dbReference>
<comment type="caution">
    <text evidence="6">The sequence shown here is derived from an EMBL/GenBank/DDBJ whole genome shotgun (WGS) entry which is preliminary data.</text>
</comment>
<feature type="compositionally biased region" description="Polar residues" evidence="4">
    <location>
        <begin position="154"/>
        <end position="168"/>
    </location>
</feature>
<evidence type="ECO:0000256" key="1">
    <source>
        <dbReference type="ARBA" id="ARBA00004123"/>
    </source>
</evidence>
<evidence type="ECO:0000256" key="3">
    <source>
        <dbReference type="PROSITE-ProRule" id="PRU00357"/>
    </source>
</evidence>
<evidence type="ECO:0000256" key="2">
    <source>
        <dbReference type="ARBA" id="ARBA00023242"/>
    </source>
</evidence>
<name>A0A199W115_ANACO</name>
<dbReference type="GO" id="GO:0005634">
    <property type="term" value="C:nucleus"/>
    <property type="evidence" value="ECO:0007669"/>
    <property type="project" value="UniProtKB-SubCell"/>
</dbReference>
<feature type="region of interest" description="Disordered" evidence="4">
    <location>
        <begin position="148"/>
        <end position="204"/>
    </location>
</feature>
<dbReference type="STRING" id="4615.A0A199W115"/>
<dbReference type="AlphaFoldDB" id="A0A199W115"/>
<protein>
    <submittedName>
        <fullName evidence="6">Protein CHLOROPLAST IMPORT APPARATUS 2</fullName>
    </submittedName>
</protein>
<dbReference type="PANTHER" id="PTHR31874">
    <property type="entry name" value="CCT MOTIF FAMILY PROTEIN, EXPRESSED"/>
    <property type="match status" value="1"/>
</dbReference>
<sequence length="481" mass="51114">MSSCLSGGGGGRTYRLDLDIVKSSSALSSAPARSSASSSSSSSSASSSVLSDSSNSPLLAISIKKPRAPRKRPNQTYNEAAALLSTAYPTVFLPSKALSKQPKPLLLSHSSSSSSSKFPDPSADLLPAFPVLSSDAAAFLIRRPADQKPLQPDSAEQQPTLSSPTSAVTAEFRDGGCNSPALSPAVSNEFREPPDSPAFSNDDFDTESILDEEAAEQGIDAIMGNLSMSASANSNENENENENENSHSIPSCGINPYIKSLMGFGLGSKFELGLGFTYGRSIHRALRQRDGGYRWSSPTVPVKDICSKFKAPTASSSAPPPEAKKSKKKSKKVEKKLLVDTDSPAAAAAAAAHPAATADAEQAEVGSKRVALGLKLNHDEVLKAWSDRGSMFSSDGPNSPNSSAEALAKLADIDLVPENGASVLREASVMRYKEKRRSRLFAKKIRYQVRKVNADCRPRMKASGRFVRRPSLLQQAMEEES</sequence>
<gene>
    <name evidence="6" type="ORF">ACMD2_24403</name>
</gene>
<dbReference type="InterPro" id="IPR010402">
    <property type="entry name" value="CCT_domain"/>
</dbReference>
<evidence type="ECO:0000313" key="7">
    <source>
        <dbReference type="Proteomes" id="UP000092600"/>
    </source>
</evidence>
<dbReference type="EMBL" id="LSRQ01000424">
    <property type="protein sequence ID" value="OAY82908.1"/>
    <property type="molecule type" value="Genomic_DNA"/>
</dbReference>
<dbReference type="Proteomes" id="UP000092600">
    <property type="component" value="Unassembled WGS sequence"/>
</dbReference>
<dbReference type="Pfam" id="PF06203">
    <property type="entry name" value="CCT"/>
    <property type="match status" value="1"/>
</dbReference>
<keyword evidence="2 3" id="KW-0539">Nucleus</keyword>